<feature type="domain" description="Glutaredoxin" evidence="1">
    <location>
        <begin position="88"/>
        <end position="142"/>
    </location>
</feature>
<dbReference type="Proteomes" id="UP000811246">
    <property type="component" value="Chromosome 15"/>
</dbReference>
<organism evidence="2 3">
    <name type="scientific">Carya illinoinensis</name>
    <name type="common">Pecan</name>
    <dbReference type="NCBI Taxonomy" id="32201"/>
    <lineage>
        <taxon>Eukaryota</taxon>
        <taxon>Viridiplantae</taxon>
        <taxon>Streptophyta</taxon>
        <taxon>Embryophyta</taxon>
        <taxon>Tracheophyta</taxon>
        <taxon>Spermatophyta</taxon>
        <taxon>Magnoliopsida</taxon>
        <taxon>eudicotyledons</taxon>
        <taxon>Gunneridae</taxon>
        <taxon>Pentapetalae</taxon>
        <taxon>rosids</taxon>
        <taxon>fabids</taxon>
        <taxon>Fagales</taxon>
        <taxon>Juglandaceae</taxon>
        <taxon>Carya</taxon>
    </lineage>
</organism>
<protein>
    <recommendedName>
        <fullName evidence="1">Glutaredoxin domain-containing protein</fullName>
    </recommendedName>
</protein>
<dbReference type="PROSITE" id="PS51354">
    <property type="entry name" value="GLUTAREDOXIN_2"/>
    <property type="match status" value="1"/>
</dbReference>
<proteinExistence type="predicted"/>
<dbReference type="Pfam" id="PF00462">
    <property type="entry name" value="Glutaredoxin"/>
    <property type="match status" value="1"/>
</dbReference>
<comment type="caution">
    <text evidence="2">The sequence shown here is derived from an EMBL/GenBank/DDBJ whole genome shotgun (WGS) entry which is preliminary data.</text>
</comment>
<dbReference type="Pfam" id="PF23733">
    <property type="entry name" value="GRXCR1-2_C"/>
    <property type="match status" value="1"/>
</dbReference>
<dbReference type="PANTHER" id="PTHR45669:SF28">
    <property type="entry name" value="GLUTAREDOXIN DOMAIN-CONTAINING PROTEIN"/>
    <property type="match status" value="1"/>
</dbReference>
<evidence type="ECO:0000313" key="3">
    <source>
        <dbReference type="Proteomes" id="UP000811246"/>
    </source>
</evidence>
<reference evidence="2" key="1">
    <citation type="submission" date="2021-01" db="EMBL/GenBank/DDBJ databases">
        <authorList>
            <person name="Lovell J.T."/>
            <person name="Bentley N."/>
            <person name="Bhattarai G."/>
            <person name="Jenkins J.W."/>
            <person name="Sreedasyam A."/>
            <person name="Alarcon Y."/>
            <person name="Bock C."/>
            <person name="Boston L."/>
            <person name="Carlson J."/>
            <person name="Cervantes K."/>
            <person name="Clermont K."/>
            <person name="Krom N."/>
            <person name="Kubenka K."/>
            <person name="Mamidi S."/>
            <person name="Mattison C."/>
            <person name="Monteros M."/>
            <person name="Pisani C."/>
            <person name="Plott C."/>
            <person name="Rajasekar S."/>
            <person name="Rhein H.S."/>
            <person name="Rohla C."/>
            <person name="Song M."/>
            <person name="Hilaire R.S."/>
            <person name="Shu S."/>
            <person name="Wells L."/>
            <person name="Wang X."/>
            <person name="Webber J."/>
            <person name="Heerema R.J."/>
            <person name="Klein P."/>
            <person name="Conner P."/>
            <person name="Grauke L."/>
            <person name="Grimwood J."/>
            <person name="Schmutz J."/>
            <person name="Randall J.J."/>
        </authorList>
    </citation>
    <scope>NUCLEOTIDE SEQUENCE</scope>
    <source>
        <tissue evidence="2">Leaf</tissue>
    </source>
</reference>
<evidence type="ECO:0000313" key="2">
    <source>
        <dbReference type="EMBL" id="KAG6675063.1"/>
    </source>
</evidence>
<gene>
    <name evidence="2" type="ORF">I3842_15G081100</name>
</gene>
<sequence length="218" mass="24975">MNGVIKGKLLNKLKSIQPIGMLNQYLKVQTEVVCNEVEPKKAIQSGVIAQEPNIIDVAELLRDLEKDFDEILTTKRTLCSQWKQKTQKTFEQCLSIHFLLQSFRVLFYKQDVSMHIEFKEEMWRLLDIKALFPRLFIRGRYICGAEEVLALHEQGKFRLLFQGVLMDNTNGACEGCAVVQFVLCFNCNGSHKVVDNDGQSNKCTVCNENGLIICPFCY</sequence>
<name>A0A922ABH9_CARIL</name>
<dbReference type="PANTHER" id="PTHR45669">
    <property type="entry name" value="GLUTAREDOXIN DOMAIN-CONTAINING CYSTEINE-RICH PROTEIN CG12206-RELATED"/>
    <property type="match status" value="1"/>
</dbReference>
<dbReference type="AlphaFoldDB" id="A0A922ABH9"/>
<accession>A0A922ABH9</accession>
<dbReference type="EMBL" id="CM031839">
    <property type="protein sequence ID" value="KAG6675063.1"/>
    <property type="molecule type" value="Genomic_DNA"/>
</dbReference>
<evidence type="ECO:0000259" key="1">
    <source>
        <dbReference type="Pfam" id="PF00462"/>
    </source>
</evidence>
<dbReference type="InterPro" id="IPR002109">
    <property type="entry name" value="Glutaredoxin"/>
</dbReference>